<feature type="domain" description="CopC" evidence="5">
    <location>
        <begin position="31"/>
        <end position="147"/>
    </location>
</feature>
<name>A0ABP6L7F4_9ACTN</name>
<dbReference type="Proteomes" id="UP001499930">
    <property type="component" value="Unassembled WGS sequence"/>
</dbReference>
<dbReference type="Pfam" id="PF04234">
    <property type="entry name" value="CopC"/>
    <property type="match status" value="1"/>
</dbReference>
<evidence type="ECO:0000313" key="6">
    <source>
        <dbReference type="EMBL" id="GAA3032282.1"/>
    </source>
</evidence>
<reference evidence="7" key="1">
    <citation type="journal article" date="2019" name="Int. J. Syst. Evol. Microbiol.">
        <title>The Global Catalogue of Microorganisms (GCM) 10K type strain sequencing project: providing services to taxonomists for standard genome sequencing and annotation.</title>
        <authorList>
            <consortium name="The Broad Institute Genomics Platform"/>
            <consortium name="The Broad Institute Genome Sequencing Center for Infectious Disease"/>
            <person name="Wu L."/>
            <person name="Ma J."/>
        </authorList>
    </citation>
    <scope>NUCLEOTIDE SEQUENCE [LARGE SCALE GENOMIC DNA]</scope>
    <source>
        <strain evidence="7">JCM 3106</strain>
    </source>
</reference>
<sequence length="291" mass="30275">MAMARWLGQLLVLVVVAGAALTALATPASAHGQLAMSTPAKDSTVTEPLESLALYFTEKPATNAYFSVTAPGGARVDRPWSHGQPKRLDEPVTEYNLVDGSWQPKLYHTGFPATVPVAYWPEQGLYVARYVSVASDGEKVTGEVRFTYRGGTSKPPKGWKAPTNEPDPALLAHTEPSSAAPSAGASAGAAAPVTPQGTPQAVSSDEPRPAASGFDPSVWLLPAVLVAGAGFMVVRAARRPSSRGTEVRRRPTGPPASTSPGRSASASRGPRDAKTGKASKAGKAAKSARRR</sequence>
<evidence type="ECO:0000256" key="3">
    <source>
        <dbReference type="SAM" id="MobiDB-lite"/>
    </source>
</evidence>
<feature type="compositionally biased region" description="Polar residues" evidence="3">
    <location>
        <begin position="255"/>
        <end position="266"/>
    </location>
</feature>
<dbReference type="Gene3D" id="2.60.40.1220">
    <property type="match status" value="1"/>
</dbReference>
<protein>
    <recommendedName>
        <fullName evidence="5">CopC domain-containing protein</fullName>
    </recommendedName>
</protein>
<dbReference type="InterPro" id="IPR014756">
    <property type="entry name" value="Ig_E-set"/>
</dbReference>
<keyword evidence="7" id="KW-1185">Reference proteome</keyword>
<feature type="region of interest" description="Disordered" evidence="3">
    <location>
        <begin position="146"/>
        <end position="210"/>
    </location>
</feature>
<dbReference type="InterPro" id="IPR007348">
    <property type="entry name" value="CopC_dom"/>
</dbReference>
<evidence type="ECO:0000256" key="1">
    <source>
        <dbReference type="ARBA" id="ARBA00022729"/>
    </source>
</evidence>
<dbReference type="InterPro" id="IPR014755">
    <property type="entry name" value="Cu-Rt/internalin_Ig-like"/>
</dbReference>
<evidence type="ECO:0000259" key="5">
    <source>
        <dbReference type="Pfam" id="PF04234"/>
    </source>
</evidence>
<dbReference type="EMBL" id="BAAAWD010000019">
    <property type="protein sequence ID" value="GAA3032282.1"/>
    <property type="molecule type" value="Genomic_DNA"/>
</dbReference>
<accession>A0ABP6L7F4</accession>
<feature type="compositionally biased region" description="Low complexity" evidence="3">
    <location>
        <begin position="176"/>
        <end position="192"/>
    </location>
</feature>
<evidence type="ECO:0000313" key="7">
    <source>
        <dbReference type="Proteomes" id="UP001499930"/>
    </source>
</evidence>
<evidence type="ECO:0000256" key="2">
    <source>
        <dbReference type="ARBA" id="ARBA00023008"/>
    </source>
</evidence>
<feature type="region of interest" description="Disordered" evidence="3">
    <location>
        <begin position="238"/>
        <end position="291"/>
    </location>
</feature>
<organism evidence="6 7">
    <name type="scientific">Streptosporangium longisporum</name>
    <dbReference type="NCBI Taxonomy" id="46187"/>
    <lineage>
        <taxon>Bacteria</taxon>
        <taxon>Bacillati</taxon>
        <taxon>Actinomycetota</taxon>
        <taxon>Actinomycetes</taxon>
        <taxon>Streptosporangiales</taxon>
        <taxon>Streptosporangiaceae</taxon>
        <taxon>Streptosporangium</taxon>
    </lineage>
</organism>
<feature type="chain" id="PRO_5046493659" description="CopC domain-containing protein" evidence="4">
    <location>
        <begin position="26"/>
        <end position="291"/>
    </location>
</feature>
<comment type="caution">
    <text evidence="6">The sequence shown here is derived from an EMBL/GenBank/DDBJ whole genome shotgun (WGS) entry which is preliminary data.</text>
</comment>
<gene>
    <name evidence="6" type="ORF">GCM10017559_69370</name>
</gene>
<keyword evidence="1 4" id="KW-0732">Signal</keyword>
<feature type="compositionally biased region" description="Low complexity" evidence="3">
    <location>
        <begin position="276"/>
        <end position="285"/>
    </location>
</feature>
<feature type="signal peptide" evidence="4">
    <location>
        <begin position="1"/>
        <end position="25"/>
    </location>
</feature>
<dbReference type="SUPFAM" id="SSF81296">
    <property type="entry name" value="E set domains"/>
    <property type="match status" value="1"/>
</dbReference>
<evidence type="ECO:0000256" key="4">
    <source>
        <dbReference type="SAM" id="SignalP"/>
    </source>
</evidence>
<keyword evidence="2" id="KW-0186">Copper</keyword>
<proteinExistence type="predicted"/>